<organism evidence="1 2">
    <name type="scientific">Sphaerochaeta globosa (strain ATCC BAA-1886 / DSM 22777 / Buddy)</name>
    <name type="common">Spirochaeta sp. (strain Buddy)</name>
    <dbReference type="NCBI Taxonomy" id="158189"/>
    <lineage>
        <taxon>Bacteria</taxon>
        <taxon>Pseudomonadati</taxon>
        <taxon>Spirochaetota</taxon>
        <taxon>Spirochaetia</taxon>
        <taxon>Spirochaetales</taxon>
        <taxon>Sphaerochaetaceae</taxon>
        <taxon>Sphaerochaeta</taxon>
    </lineage>
</organism>
<name>F0RVW5_SPHGB</name>
<dbReference type="RefSeq" id="WP_013607027.1">
    <property type="nucleotide sequence ID" value="NC_015152.1"/>
</dbReference>
<evidence type="ECO:0000313" key="1">
    <source>
        <dbReference type="EMBL" id="ADY13177.1"/>
    </source>
</evidence>
<gene>
    <name evidence="1" type="ordered locus">SpiBuddy_1352</name>
</gene>
<evidence type="ECO:0000313" key="2">
    <source>
        <dbReference type="Proteomes" id="UP000008466"/>
    </source>
</evidence>
<dbReference type="STRING" id="158189.SpiBuddy_1352"/>
<dbReference type="InterPro" id="IPR008323">
    <property type="entry name" value="UCP033563"/>
</dbReference>
<keyword evidence="2" id="KW-1185">Reference proteome</keyword>
<accession>F0RVW5</accession>
<dbReference type="Pfam" id="PF06245">
    <property type="entry name" value="DUF1015"/>
    <property type="match status" value="1"/>
</dbReference>
<dbReference type="OrthoDB" id="6396832at2"/>
<dbReference type="Proteomes" id="UP000008466">
    <property type="component" value="Chromosome"/>
</dbReference>
<protein>
    <submittedName>
        <fullName evidence="1">Uncharacterized conserved protein UCP033563</fullName>
    </submittedName>
</protein>
<dbReference type="HOGENOM" id="CLU_036573_0_0_12"/>
<reference evidence="2" key="1">
    <citation type="submission" date="2011-02" db="EMBL/GenBank/DDBJ databases">
        <title>Complete sequence of Spirochaeta sp. Buddy.</title>
        <authorList>
            <person name="Lucas S."/>
            <person name="Copeland A."/>
            <person name="Lapidus A."/>
            <person name="Cheng J.-F."/>
            <person name="Goodwin L."/>
            <person name="Pitluck S."/>
            <person name="Zeytun A."/>
            <person name="Detter J.C."/>
            <person name="Han C."/>
            <person name="Tapia R."/>
            <person name="Land M."/>
            <person name="Hauser L."/>
            <person name="Kyrpides N."/>
            <person name="Ivanova N."/>
            <person name="Mikhailova N."/>
            <person name="Pagani I."/>
            <person name="Ritalahti K.M."/>
            <person name="Loeffler F.E."/>
            <person name="Woyke T."/>
        </authorList>
    </citation>
    <scope>NUCLEOTIDE SEQUENCE [LARGE SCALE GENOMIC DNA]</scope>
    <source>
        <strain evidence="2">ATCC BAA-1886 / DSM 22777 / Buddy</strain>
    </source>
</reference>
<proteinExistence type="predicted"/>
<dbReference type="EMBL" id="CP002541">
    <property type="protein sequence ID" value="ADY13177.1"/>
    <property type="molecule type" value="Genomic_DNA"/>
</dbReference>
<sequence length="439" mass="49826">MSNVAQHLAQYALKCADIMIPKAGTDLTKWAVVACDQYTSEPEYWEQAAEYVKDAPSTLNLIYPEVYLEEEQPQKRIQSINATMQEYMKKKIFTTYPNCFFLVHRTTKENSQGRWGLLVTLDLEQYDYAKDSRTLIRATEGTILSRIPPRKEIRRNAPLEVPHILVLINDEKRSVIEPLTKKINALQQAYDTPLMANGGHLSAWVVDKEEDLSAIALAVEAMYQKLDPSNPLLFAMGDGNHSLATAKSCWMDIRKGLSEEEMQQHPSRYALVELENIFDPGLEFEPIHRVLFNLDKKTFFHEIGKVCLESTSTPVSNLKEVESLINLQDGKQKFGYCDETGYYVVAMAEPKAYIAAGTLQLVIDSLLEQKKATVDYIHGVEVTANLGKKKGNIALILPDVSKTTFFDTIISDNALPRKTFSMGEAHEKRFYMEARRIQN</sequence>
<dbReference type="KEGG" id="sbu:SpiBuddy_1352"/>
<dbReference type="eggNOG" id="COG4198">
    <property type="taxonomic scope" value="Bacteria"/>
</dbReference>
<dbReference type="PANTHER" id="PTHR36454">
    <property type="entry name" value="LMO2823 PROTEIN"/>
    <property type="match status" value="1"/>
</dbReference>
<dbReference type="AlphaFoldDB" id="F0RVW5"/>
<dbReference type="PANTHER" id="PTHR36454:SF1">
    <property type="entry name" value="DUF1015 DOMAIN-CONTAINING PROTEIN"/>
    <property type="match status" value="1"/>
</dbReference>